<feature type="transmembrane region" description="Helical" evidence="7">
    <location>
        <begin position="477"/>
        <end position="496"/>
    </location>
</feature>
<protein>
    <submittedName>
        <fullName evidence="8">Fusaric acid resistance protein</fullName>
    </submittedName>
</protein>
<evidence type="ECO:0000256" key="2">
    <source>
        <dbReference type="ARBA" id="ARBA00022475"/>
    </source>
</evidence>
<feature type="transmembrane region" description="Helical" evidence="7">
    <location>
        <begin position="71"/>
        <end position="89"/>
    </location>
</feature>
<feature type="transmembrane region" description="Helical" evidence="7">
    <location>
        <begin position="95"/>
        <end position="113"/>
    </location>
</feature>
<feature type="transmembrane region" description="Helical" evidence="7">
    <location>
        <begin position="348"/>
        <end position="366"/>
    </location>
</feature>
<organism evidence="8 9">
    <name type="scientific">Pseudomonas fluorescens</name>
    <dbReference type="NCBI Taxonomy" id="294"/>
    <lineage>
        <taxon>Bacteria</taxon>
        <taxon>Pseudomonadati</taxon>
        <taxon>Pseudomonadota</taxon>
        <taxon>Gammaproteobacteria</taxon>
        <taxon>Pseudomonadales</taxon>
        <taxon>Pseudomonadaceae</taxon>
        <taxon>Pseudomonas</taxon>
    </lineage>
</organism>
<feature type="transmembrane region" description="Helical" evidence="7">
    <location>
        <begin position="120"/>
        <end position="140"/>
    </location>
</feature>
<dbReference type="PATRIC" id="fig|294.124.peg.891"/>
<feature type="transmembrane region" description="Helical" evidence="7">
    <location>
        <begin position="451"/>
        <end position="471"/>
    </location>
</feature>
<evidence type="ECO:0000256" key="4">
    <source>
        <dbReference type="ARBA" id="ARBA00022989"/>
    </source>
</evidence>
<dbReference type="Pfam" id="PF04632">
    <property type="entry name" value="FUSC"/>
    <property type="match status" value="1"/>
</dbReference>
<feature type="transmembrane region" description="Helical" evidence="7">
    <location>
        <begin position="421"/>
        <end position="439"/>
    </location>
</feature>
<evidence type="ECO:0000256" key="7">
    <source>
        <dbReference type="SAM" id="Phobius"/>
    </source>
</evidence>
<feature type="region of interest" description="Disordered" evidence="6">
    <location>
        <begin position="575"/>
        <end position="603"/>
    </location>
</feature>
<evidence type="ECO:0000256" key="1">
    <source>
        <dbReference type="ARBA" id="ARBA00004651"/>
    </source>
</evidence>
<dbReference type="Proteomes" id="UP000032101">
    <property type="component" value="Unassembled WGS sequence"/>
</dbReference>
<evidence type="ECO:0000256" key="6">
    <source>
        <dbReference type="SAM" id="MobiDB-lite"/>
    </source>
</evidence>
<feature type="transmembrane region" description="Helical" evidence="7">
    <location>
        <begin position="21"/>
        <end position="38"/>
    </location>
</feature>
<evidence type="ECO:0000313" key="9">
    <source>
        <dbReference type="Proteomes" id="UP000032101"/>
    </source>
</evidence>
<dbReference type="AlphaFoldDB" id="A0A0D0PEE0"/>
<evidence type="ECO:0000313" key="8">
    <source>
        <dbReference type="EMBL" id="KIQ60664.1"/>
    </source>
</evidence>
<dbReference type="PANTHER" id="PTHR30509">
    <property type="entry name" value="P-HYDROXYBENZOIC ACID EFFLUX PUMP SUBUNIT-RELATED"/>
    <property type="match status" value="1"/>
</dbReference>
<feature type="transmembrane region" description="Helical" evidence="7">
    <location>
        <begin position="44"/>
        <end position="64"/>
    </location>
</feature>
<sequence length="647" mass="69884">MARGLQMLGARLGAWNLQPSGYLLRSLAAATLALWLGFQLHLEAPFSAASTVLLLIHPLQGAVVGKGFNRVLGTVVGLVVALLLTGLFAQKMLLFILGIGVWLGLCVGAMTLLRHYQATAAVVAGYTVCLALGPAIVAPQLGFDHIVARCTAVVVGVLSLSLVATLFSRKTVEPKLRLALQDICSRTLQWLAMQLKAEQGAHPAITQRQLALDINKVDELLGVGRGESFVIRARQANLQAGLAYLHAVVLDECTTDRCVSPAFTQTGMALQQLADALPGFRAAADRVRALQTRLAQAPDHTTSQQRLEDQLADLSSALVSFASLEHAPQAPARAVGFHRHYADALRNGLRALLATLATAAFWYLSAWDQGPTLLAVLGPCCTLLATSPAPTQGLARFFEGTVYGILAAAACKFLVLPHLSGLALLTVVMIAFWAVGIQATTRPRHALQGIAYLIGFNTLVSTGLAAQYDFADFANQALAWLVALALCVLAFQLVPGKPHRHPHVLRKAIHQDTHRLLRHGHRIDLFKWQARQQHRWVTLQALAAADESQTAQADATALQLSRQLIRLQRKTRDLAPESSTGQCARRGDRRISTSASDPAISAAQARRTASSLTRLGAHDLAADYRELARLLETYAHLVSADKRKRFR</sequence>
<dbReference type="GO" id="GO:0005886">
    <property type="term" value="C:plasma membrane"/>
    <property type="evidence" value="ECO:0007669"/>
    <property type="project" value="UniProtKB-SubCell"/>
</dbReference>
<keyword evidence="3 7" id="KW-0812">Transmembrane</keyword>
<dbReference type="EMBL" id="JXNZ01000024">
    <property type="protein sequence ID" value="KIQ60664.1"/>
    <property type="molecule type" value="Genomic_DNA"/>
</dbReference>
<feature type="transmembrane region" description="Helical" evidence="7">
    <location>
        <begin position="146"/>
        <end position="167"/>
    </location>
</feature>
<dbReference type="PANTHER" id="PTHR30509:SF40">
    <property type="entry name" value="BLR3852 PROTEIN"/>
    <property type="match status" value="1"/>
</dbReference>
<evidence type="ECO:0000256" key="3">
    <source>
        <dbReference type="ARBA" id="ARBA00022692"/>
    </source>
</evidence>
<name>A0A0D0PEE0_PSEFL</name>
<accession>A0A0D0PEE0</accession>
<dbReference type="GO" id="GO:0022857">
    <property type="term" value="F:transmembrane transporter activity"/>
    <property type="evidence" value="ECO:0007669"/>
    <property type="project" value="InterPro"/>
</dbReference>
<proteinExistence type="predicted"/>
<keyword evidence="5 7" id="KW-0472">Membrane</keyword>
<comment type="subcellular location">
    <subcellularLocation>
        <location evidence="1">Cell membrane</location>
        <topology evidence="1">Multi-pass membrane protein</topology>
    </subcellularLocation>
</comment>
<keyword evidence="4 7" id="KW-1133">Transmembrane helix</keyword>
<dbReference type="OrthoDB" id="6538131at2"/>
<keyword evidence="2" id="KW-1003">Cell membrane</keyword>
<dbReference type="InterPro" id="IPR006726">
    <property type="entry name" value="PHBA_efflux_AaeB/fusaric-R"/>
</dbReference>
<gene>
    <name evidence="8" type="ORF">RL74_04370</name>
</gene>
<reference evidence="8 9" key="1">
    <citation type="submission" date="2015-01" db="EMBL/GenBank/DDBJ databases">
        <title>Draft Genome Sequence of the Biocontrol and Plant Growth-Promoting Rhizobacteria (PGPR) Pseudomonas fluorescens UM270.</title>
        <authorList>
            <person name="Hernandez-Salmeron J.E."/>
            <person name="Santoyo G."/>
            <person name="Moreno-Hagelsieb G."/>
            <person name="Hernandez-Leon R."/>
        </authorList>
    </citation>
    <scope>NUCLEOTIDE SEQUENCE [LARGE SCALE GENOMIC DNA]</scope>
    <source>
        <strain evidence="8 9">UM270</strain>
    </source>
</reference>
<comment type="caution">
    <text evidence="8">The sequence shown here is derived from an EMBL/GenBank/DDBJ whole genome shotgun (WGS) entry which is preliminary data.</text>
</comment>
<dbReference type="RefSeq" id="WP_052497356.1">
    <property type="nucleotide sequence ID" value="NZ_JXNZ01000024.1"/>
</dbReference>
<evidence type="ECO:0000256" key="5">
    <source>
        <dbReference type="ARBA" id="ARBA00023136"/>
    </source>
</evidence>